<sequence length="126" mass="14648">MPVPSVQELAKETPSTVPPRYVRYDREPPIITDNTSLPQVPVIDMQRLFSLEFIDSELEKEEEVMAITRRCGGFGQAFVVFDEQKLDWGYMFNMITIPTHLRKPHLFPKIQFPYKSLSLSLSLKIF</sequence>
<organism evidence="1 2">
    <name type="scientific">Quercus suber</name>
    <name type="common">Cork oak</name>
    <dbReference type="NCBI Taxonomy" id="58331"/>
    <lineage>
        <taxon>Eukaryota</taxon>
        <taxon>Viridiplantae</taxon>
        <taxon>Streptophyta</taxon>
        <taxon>Embryophyta</taxon>
        <taxon>Tracheophyta</taxon>
        <taxon>Spermatophyta</taxon>
        <taxon>Magnoliopsida</taxon>
        <taxon>eudicotyledons</taxon>
        <taxon>Gunneridae</taxon>
        <taxon>Pentapetalae</taxon>
        <taxon>rosids</taxon>
        <taxon>fabids</taxon>
        <taxon>Fagales</taxon>
        <taxon>Fagaceae</taxon>
        <taxon>Quercus</taxon>
    </lineage>
</organism>
<dbReference type="Proteomes" id="UP000237347">
    <property type="component" value="Unassembled WGS sequence"/>
</dbReference>
<reference evidence="1 2" key="1">
    <citation type="journal article" date="2018" name="Sci. Data">
        <title>The draft genome sequence of cork oak.</title>
        <authorList>
            <person name="Ramos A.M."/>
            <person name="Usie A."/>
            <person name="Barbosa P."/>
            <person name="Barros P.M."/>
            <person name="Capote T."/>
            <person name="Chaves I."/>
            <person name="Simoes F."/>
            <person name="Abreu I."/>
            <person name="Carrasquinho I."/>
            <person name="Faro C."/>
            <person name="Guimaraes J.B."/>
            <person name="Mendonca D."/>
            <person name="Nobrega F."/>
            <person name="Rodrigues L."/>
            <person name="Saibo N.J.M."/>
            <person name="Varela M.C."/>
            <person name="Egas C."/>
            <person name="Matos J."/>
            <person name="Miguel C.M."/>
            <person name="Oliveira M.M."/>
            <person name="Ricardo C.P."/>
            <person name="Goncalves S."/>
        </authorList>
    </citation>
    <scope>NUCLEOTIDE SEQUENCE [LARGE SCALE GENOMIC DNA]</scope>
    <source>
        <strain evidence="2">cv. HL8</strain>
    </source>
</reference>
<comment type="caution">
    <text evidence="1">The sequence shown here is derived from an EMBL/GenBank/DDBJ whole genome shotgun (WGS) entry which is preliminary data.</text>
</comment>
<accession>A0AAW0KJA4</accession>
<dbReference type="AlphaFoldDB" id="A0AAW0KJA4"/>
<dbReference type="InterPro" id="IPR027443">
    <property type="entry name" value="IPNS-like_sf"/>
</dbReference>
<proteinExistence type="predicted"/>
<dbReference type="Gene3D" id="2.60.120.330">
    <property type="entry name" value="B-lactam Antibiotic, Isopenicillin N Synthase, Chain"/>
    <property type="match status" value="1"/>
</dbReference>
<dbReference type="SUPFAM" id="SSF51197">
    <property type="entry name" value="Clavaminate synthase-like"/>
    <property type="match status" value="1"/>
</dbReference>
<dbReference type="EMBL" id="PKMF04000306">
    <property type="protein sequence ID" value="KAK7838454.1"/>
    <property type="molecule type" value="Genomic_DNA"/>
</dbReference>
<gene>
    <name evidence="1" type="primary">SRG1_6</name>
    <name evidence="1" type="ORF">CFP56_019638</name>
</gene>
<keyword evidence="2" id="KW-1185">Reference proteome</keyword>
<evidence type="ECO:0000313" key="1">
    <source>
        <dbReference type="EMBL" id="KAK7838454.1"/>
    </source>
</evidence>
<evidence type="ECO:0000313" key="2">
    <source>
        <dbReference type="Proteomes" id="UP000237347"/>
    </source>
</evidence>
<name>A0AAW0KJA4_QUESU</name>
<protein>
    <submittedName>
        <fullName evidence="1">Protein srg1</fullName>
    </submittedName>
</protein>